<accession>A0A855FWP2</accession>
<dbReference type="Proteomes" id="UP000230463">
    <property type="component" value="Unassembled WGS sequence"/>
</dbReference>
<organism evidence="2 3">
    <name type="scientific">Snodgrassella alvi</name>
    <dbReference type="NCBI Taxonomy" id="1196083"/>
    <lineage>
        <taxon>Bacteria</taxon>
        <taxon>Pseudomonadati</taxon>
        <taxon>Pseudomonadota</taxon>
        <taxon>Betaproteobacteria</taxon>
        <taxon>Neisseriales</taxon>
        <taxon>Neisseriaceae</taxon>
        <taxon>Snodgrassella</taxon>
    </lineage>
</organism>
<evidence type="ECO:0000259" key="1">
    <source>
        <dbReference type="Pfam" id="PF12450"/>
    </source>
</evidence>
<proteinExistence type="predicted"/>
<sequence length="108" mass="11995">MHSEHEEQDIATANAQAPVPIADYDSKIGFKRHESLKAMNPNYETANYVYSSSIQPDTAQYKNYSANPIKQVIAESVSTFSLDMDTARYANSRRFISVGSSCIRIPSG</sequence>
<dbReference type="InterPro" id="IPR022156">
    <property type="entry name" value="Uncharacterised_YfbK_N"/>
</dbReference>
<evidence type="ECO:0000313" key="2">
    <source>
        <dbReference type="EMBL" id="PIT62698.1"/>
    </source>
</evidence>
<protein>
    <recommendedName>
        <fullName evidence="1">Uncharacterized protein YfbK N-terminal domain-containing protein</fullName>
    </recommendedName>
</protein>
<gene>
    <name evidence="2" type="ORF">BHC57_00730</name>
</gene>
<evidence type="ECO:0000313" key="3">
    <source>
        <dbReference type="Proteomes" id="UP000230463"/>
    </source>
</evidence>
<dbReference type="Pfam" id="PF12450">
    <property type="entry name" value="vWF_A"/>
    <property type="match status" value="1"/>
</dbReference>
<comment type="caution">
    <text evidence="2">The sequence shown here is derived from an EMBL/GenBank/DDBJ whole genome shotgun (WGS) entry which is preliminary data.</text>
</comment>
<dbReference type="RefSeq" id="WP_100123099.1">
    <property type="nucleotide sequence ID" value="NZ_MEIU01000003.1"/>
</dbReference>
<name>A0A855FWP2_9NEIS</name>
<reference evidence="2 3" key="1">
    <citation type="journal article" date="2017" name="MBio">
        <title>Type VI secretion-mediated competition in the bee gut microbiome.</title>
        <authorList>
            <person name="Steele M.I."/>
            <person name="Kwong W.K."/>
            <person name="Powell J.E."/>
            <person name="Whiteley M."/>
            <person name="Moran N.A."/>
        </authorList>
    </citation>
    <scope>NUCLEOTIDE SEQUENCE [LARGE SCALE GENOMIC DNA]</scope>
    <source>
        <strain evidence="2 3">HK3</strain>
    </source>
</reference>
<feature type="domain" description="Uncharacterised protein YfbK N-terminal" evidence="1">
    <location>
        <begin position="57"/>
        <end position="100"/>
    </location>
</feature>
<dbReference type="AlphaFoldDB" id="A0A855FWP2"/>
<dbReference type="EMBL" id="MEIU01000003">
    <property type="protein sequence ID" value="PIT62698.1"/>
    <property type="molecule type" value="Genomic_DNA"/>
</dbReference>